<organism evidence="10 11">
    <name type="scientific">Levilactobacillus namurensis DSM 19117</name>
    <dbReference type="NCBI Taxonomy" id="1423773"/>
    <lineage>
        <taxon>Bacteria</taxon>
        <taxon>Bacillati</taxon>
        <taxon>Bacillota</taxon>
        <taxon>Bacilli</taxon>
        <taxon>Lactobacillales</taxon>
        <taxon>Lactobacillaceae</taxon>
        <taxon>Levilactobacillus</taxon>
    </lineage>
</organism>
<dbReference type="GO" id="GO:0009007">
    <property type="term" value="F:site-specific DNA-methyltransferase (adenine-specific) activity"/>
    <property type="evidence" value="ECO:0007669"/>
    <property type="project" value="UniProtKB-EC"/>
</dbReference>
<dbReference type="EC" id="2.1.1.72" evidence="1"/>
<dbReference type="Proteomes" id="UP000051162">
    <property type="component" value="Unassembled WGS sequence"/>
</dbReference>
<evidence type="ECO:0000259" key="9">
    <source>
        <dbReference type="Pfam" id="PF20473"/>
    </source>
</evidence>
<evidence type="ECO:0000256" key="2">
    <source>
        <dbReference type="ARBA" id="ARBA00022603"/>
    </source>
</evidence>
<feature type="domain" description="MmeI-like DNA-methyltransferase" evidence="9">
    <location>
        <begin position="364"/>
        <end position="618"/>
    </location>
</feature>
<dbReference type="Pfam" id="PF20464">
    <property type="entry name" value="MmeI_N"/>
    <property type="match status" value="1"/>
</dbReference>
<dbReference type="Pfam" id="PF20473">
    <property type="entry name" value="MmeI_Mtase"/>
    <property type="match status" value="1"/>
</dbReference>
<dbReference type="PATRIC" id="fig|1423773.3.peg.1550"/>
<dbReference type="PANTHER" id="PTHR33841">
    <property type="entry name" value="DNA METHYLTRANSFERASE YEEA-RELATED"/>
    <property type="match status" value="1"/>
</dbReference>
<dbReference type="InterPro" id="IPR046819">
    <property type="entry name" value="MmeI_hel"/>
</dbReference>
<dbReference type="InterPro" id="IPR046820">
    <property type="entry name" value="MmeI_TRD"/>
</dbReference>
<evidence type="ECO:0000256" key="4">
    <source>
        <dbReference type="ARBA" id="ARBA00047942"/>
    </source>
</evidence>
<dbReference type="InterPro" id="IPR046818">
    <property type="entry name" value="MmeI_C"/>
</dbReference>
<dbReference type="InterPro" id="IPR046816">
    <property type="entry name" value="MmeI_Mtase"/>
</dbReference>
<dbReference type="InterPro" id="IPR029063">
    <property type="entry name" value="SAM-dependent_MTases_sf"/>
</dbReference>
<dbReference type="SUPFAM" id="SSF53335">
    <property type="entry name" value="S-adenosyl-L-methionine-dependent methyltransferases"/>
    <property type="match status" value="1"/>
</dbReference>
<dbReference type="OrthoDB" id="32195at2"/>
<keyword evidence="3" id="KW-0808">Transferase</keyword>
<evidence type="ECO:0000259" key="7">
    <source>
        <dbReference type="Pfam" id="PF20466"/>
    </source>
</evidence>
<protein>
    <recommendedName>
        <fullName evidence="1">site-specific DNA-methyltransferase (adenine-specific)</fullName>
        <ecNumber evidence="1">2.1.1.72</ecNumber>
    </recommendedName>
</protein>
<dbReference type="InterPro" id="IPR046817">
    <property type="entry name" value="MmeI_N"/>
</dbReference>
<evidence type="ECO:0000259" key="8">
    <source>
        <dbReference type="Pfam" id="PF20467"/>
    </source>
</evidence>
<dbReference type="EMBL" id="AZDT01000003">
    <property type="protein sequence ID" value="KRK77838.1"/>
    <property type="molecule type" value="Genomic_DNA"/>
</dbReference>
<feature type="domain" description="MmeI-like C-terminal" evidence="8">
    <location>
        <begin position="841"/>
        <end position="921"/>
    </location>
</feature>
<dbReference type="InterPro" id="IPR050953">
    <property type="entry name" value="N4_N6_ade-DNA_methylase"/>
</dbReference>
<proteinExistence type="predicted"/>
<feature type="domain" description="MmeI-like N-terminal" evidence="5">
    <location>
        <begin position="9"/>
        <end position="184"/>
    </location>
</feature>
<dbReference type="GeneID" id="84783031"/>
<dbReference type="Pfam" id="PF20467">
    <property type="entry name" value="MmeI_C"/>
    <property type="match status" value="1"/>
</dbReference>
<sequence length="921" mass="105478">MKEADQKRAATAFVKRWQDRGNERQDSQTFWLDLLETVYDIPNPGEYISFEDRVMLDHTSFIDGFIDTTKVLIEQKGRNKSLFDGIRQSDGSLLSPFEQAKRYSANLPYSKRPRWIITSNFTQFFVYDMEQPNGEPAVIQLKDLPTEYYRLDFIVDQLNPHLDKEMEVSMQAGELVGKIYDELFTQYRDPTNASSQRSINELSVRLVFCLYAEDAGIFGRHGMFHDYLNEFETRHLRTALIDLFRVLDTPIDKRDPYLEEKLAEFPYVNGGMFTNEEVEVPQFTDSLRALILDQASKEFDWSEISPTIFGAVFESTLNPDTRREGGMHYTSIANIHKVIDPMFLDGLRNELTEIKQIKQRKTMIQRATDFQARLGKLRFFDPACGSGNFLTETYLSLRKLENQVISLIYGNESMLAVDDDLIKVSIQQFYGIEINDFAVSVGKTALWIAESQMMEETAAIVYANMDFLPLKTYTNITEGNAIRLDWETVVGGERITYIIGNPPFYGHEKRTRAQAADMDIAFHDFTKYGKLDYVAAWYNKAADFIQGKTTEVAFVSTNSITQGEQAPTLWPKLFEKGIEIQFAYRTFRWSSEAKEKAQVHVVIIGFTGYPRKEKKRLFEGGQMKLVDHINAYLTAGTDVFPQPRRKTSISGANFPVMSKGSQPTDGGNLILSPAERAALIKQYPQTESYIRRYVGSRDFINNVERYCIWLKGVSPSQFRSVPPIMERLAAVTEARLKSPTPSVKALAEMPMLFTEIRQPDSNYLAVPEVSSENRRYVPMGWMSPAVIASNKLYLVPNASLYMFGVMTSNVHMAWMRAVAGRMKSDYSYSPTVYANFPWPEVDDKQKAQIEQTAQRILDARKLYPDSSLADLYDPLATVPELRKAHQDNDRAVMRAYGLIIKGTTESDTVAMLFERYRQLTK</sequence>
<name>A0A0R1K2S3_9LACO</name>
<dbReference type="Gene3D" id="3.40.50.150">
    <property type="entry name" value="Vaccinia Virus protein VP39"/>
    <property type="match status" value="1"/>
</dbReference>
<dbReference type="AlphaFoldDB" id="A0A0R1K2S3"/>
<feature type="domain" description="MmeI-like target recognition" evidence="7">
    <location>
        <begin position="646"/>
        <end position="840"/>
    </location>
</feature>
<comment type="catalytic activity">
    <reaction evidence="4">
        <text>a 2'-deoxyadenosine in DNA + S-adenosyl-L-methionine = an N(6)-methyl-2'-deoxyadenosine in DNA + S-adenosyl-L-homocysteine + H(+)</text>
        <dbReference type="Rhea" id="RHEA:15197"/>
        <dbReference type="Rhea" id="RHEA-COMP:12418"/>
        <dbReference type="Rhea" id="RHEA-COMP:12419"/>
        <dbReference type="ChEBI" id="CHEBI:15378"/>
        <dbReference type="ChEBI" id="CHEBI:57856"/>
        <dbReference type="ChEBI" id="CHEBI:59789"/>
        <dbReference type="ChEBI" id="CHEBI:90615"/>
        <dbReference type="ChEBI" id="CHEBI:90616"/>
        <dbReference type="EC" id="2.1.1.72"/>
    </reaction>
</comment>
<dbReference type="GO" id="GO:0032259">
    <property type="term" value="P:methylation"/>
    <property type="evidence" value="ECO:0007669"/>
    <property type="project" value="UniProtKB-KW"/>
</dbReference>
<keyword evidence="2 10" id="KW-0489">Methyltransferase</keyword>
<reference evidence="10 11" key="1">
    <citation type="journal article" date="2015" name="Genome Announc.">
        <title>Expanding the biotechnology potential of lactobacilli through comparative genomics of 213 strains and associated genera.</title>
        <authorList>
            <person name="Sun Z."/>
            <person name="Harris H.M."/>
            <person name="McCann A."/>
            <person name="Guo C."/>
            <person name="Argimon S."/>
            <person name="Zhang W."/>
            <person name="Yang X."/>
            <person name="Jeffery I.B."/>
            <person name="Cooney J.C."/>
            <person name="Kagawa T.F."/>
            <person name="Liu W."/>
            <person name="Song Y."/>
            <person name="Salvetti E."/>
            <person name="Wrobel A."/>
            <person name="Rasinkangas P."/>
            <person name="Parkhill J."/>
            <person name="Rea M.C."/>
            <person name="O'Sullivan O."/>
            <person name="Ritari J."/>
            <person name="Douillard F.P."/>
            <person name="Paul Ross R."/>
            <person name="Yang R."/>
            <person name="Briner A.E."/>
            <person name="Felis G.E."/>
            <person name="de Vos W.M."/>
            <person name="Barrangou R."/>
            <person name="Klaenhammer T.R."/>
            <person name="Caufield P.W."/>
            <person name="Cui Y."/>
            <person name="Zhang H."/>
            <person name="O'Toole P.W."/>
        </authorList>
    </citation>
    <scope>NUCLEOTIDE SEQUENCE [LARGE SCALE GENOMIC DNA]</scope>
    <source>
        <strain evidence="10 11">DSM 19117</strain>
    </source>
</reference>
<feature type="domain" description="MmeI-like helicase spacer" evidence="6">
    <location>
        <begin position="198"/>
        <end position="273"/>
    </location>
</feature>
<evidence type="ECO:0000256" key="1">
    <source>
        <dbReference type="ARBA" id="ARBA00011900"/>
    </source>
</evidence>
<gene>
    <name evidence="10" type="ORF">FD30_GL001507</name>
</gene>
<evidence type="ECO:0000256" key="3">
    <source>
        <dbReference type="ARBA" id="ARBA00022679"/>
    </source>
</evidence>
<dbReference type="RefSeq" id="WP_056943493.1">
    <property type="nucleotide sequence ID" value="NZ_AZDT01000003.1"/>
</dbReference>
<evidence type="ECO:0000313" key="10">
    <source>
        <dbReference type="EMBL" id="KRK77838.1"/>
    </source>
</evidence>
<dbReference type="Pfam" id="PF20466">
    <property type="entry name" value="MmeI_TRD"/>
    <property type="match status" value="1"/>
</dbReference>
<evidence type="ECO:0000259" key="5">
    <source>
        <dbReference type="Pfam" id="PF20464"/>
    </source>
</evidence>
<evidence type="ECO:0000259" key="6">
    <source>
        <dbReference type="Pfam" id="PF20465"/>
    </source>
</evidence>
<dbReference type="Pfam" id="PF20465">
    <property type="entry name" value="MmeI_hel"/>
    <property type="match status" value="1"/>
</dbReference>
<dbReference type="STRING" id="1423773.FD30_GL001507"/>
<dbReference type="PANTHER" id="PTHR33841:SF1">
    <property type="entry name" value="DNA METHYLTRANSFERASE A"/>
    <property type="match status" value="1"/>
</dbReference>
<comment type="caution">
    <text evidence="10">The sequence shown here is derived from an EMBL/GenBank/DDBJ whole genome shotgun (WGS) entry which is preliminary data.</text>
</comment>
<accession>A0A0R1K2S3</accession>
<evidence type="ECO:0000313" key="11">
    <source>
        <dbReference type="Proteomes" id="UP000051162"/>
    </source>
</evidence>
<keyword evidence="11" id="KW-1185">Reference proteome</keyword>